<dbReference type="RefSeq" id="XP_062627598.1">
    <property type="nucleotide sequence ID" value="XM_062771614.1"/>
</dbReference>
<dbReference type="PANTHER" id="PTHR14097">
    <property type="entry name" value="OXIDOREDUCTASE HTATIP2"/>
    <property type="match status" value="1"/>
</dbReference>
<dbReference type="AlphaFoldDB" id="A0AAF1BHV4"/>
<organism evidence="3 4">
    <name type="scientific">Vanrija pseudolonga</name>
    <dbReference type="NCBI Taxonomy" id="143232"/>
    <lineage>
        <taxon>Eukaryota</taxon>
        <taxon>Fungi</taxon>
        <taxon>Dikarya</taxon>
        <taxon>Basidiomycota</taxon>
        <taxon>Agaricomycotina</taxon>
        <taxon>Tremellomycetes</taxon>
        <taxon>Trichosporonales</taxon>
        <taxon>Trichosporonaceae</taxon>
        <taxon>Vanrija</taxon>
    </lineage>
</organism>
<protein>
    <submittedName>
        <fullName evidence="3">Protein fmp52, mitochondrial</fullName>
    </submittedName>
</protein>
<proteinExistence type="inferred from homology"/>
<dbReference type="SUPFAM" id="SSF51735">
    <property type="entry name" value="NAD(P)-binding Rossmann-fold domains"/>
    <property type="match status" value="1"/>
</dbReference>
<dbReference type="GeneID" id="87808319"/>
<evidence type="ECO:0000313" key="3">
    <source>
        <dbReference type="EMBL" id="WOO81566.1"/>
    </source>
</evidence>
<dbReference type="PANTHER" id="PTHR14097:SF7">
    <property type="entry name" value="OXIDOREDUCTASE HTATIP2"/>
    <property type="match status" value="1"/>
</dbReference>
<gene>
    <name evidence="3" type="primary">fmp52</name>
    <name evidence="3" type="ORF">LOC62_03G005088</name>
</gene>
<keyword evidence="4" id="KW-1185">Reference proteome</keyword>
<evidence type="ECO:0000256" key="1">
    <source>
        <dbReference type="ARBA" id="ARBA00004450"/>
    </source>
</evidence>
<name>A0AAF1BHV4_9TREE</name>
<evidence type="ECO:0000256" key="2">
    <source>
        <dbReference type="ARBA" id="ARBA00006617"/>
    </source>
</evidence>
<dbReference type="EMBL" id="CP086716">
    <property type="protein sequence ID" value="WOO81566.1"/>
    <property type="molecule type" value="Genomic_DNA"/>
</dbReference>
<comment type="similarity">
    <text evidence="2">Belongs to the FMP52 family.</text>
</comment>
<dbReference type="InterPro" id="IPR014843">
    <property type="entry name" value="Him1/Fmp52"/>
</dbReference>
<dbReference type="Pfam" id="PF08732">
    <property type="entry name" value="HIM1"/>
    <property type="match status" value="1"/>
</dbReference>
<dbReference type="GO" id="GO:0051170">
    <property type="term" value="P:import into nucleus"/>
    <property type="evidence" value="ECO:0007669"/>
    <property type="project" value="TreeGrafter"/>
</dbReference>
<reference evidence="3" key="1">
    <citation type="submission" date="2023-10" db="EMBL/GenBank/DDBJ databases">
        <authorList>
            <person name="Noh H."/>
        </authorList>
    </citation>
    <scope>NUCLEOTIDE SEQUENCE</scope>
    <source>
        <strain evidence="3">DUCC4014</strain>
    </source>
</reference>
<dbReference type="InterPro" id="IPR036291">
    <property type="entry name" value="NAD(P)-bd_dom_sf"/>
</dbReference>
<comment type="subcellular location">
    <subcellularLocation>
        <location evidence="1">Mitochondrion outer membrane</location>
        <topology evidence="1">Peripheral membrane protein</topology>
    </subcellularLocation>
</comment>
<dbReference type="GO" id="GO:0005741">
    <property type="term" value="C:mitochondrial outer membrane"/>
    <property type="evidence" value="ECO:0007669"/>
    <property type="project" value="UniProtKB-SubCell"/>
</dbReference>
<dbReference type="Gene3D" id="3.40.50.720">
    <property type="entry name" value="NAD(P)-binding Rossmann-like Domain"/>
    <property type="match status" value="1"/>
</dbReference>
<sequence>MAQITLVGSTGLVGAAALSALLSSPTKLALTTLTRRAVPTPAPANTSTTLTALVQPSLADAVGAPEPLAHNGSVYITALGTTRAAAGSLEGQEKIDYVLNRDLAARAHADGAETIILVSSGRADSASYSGYLRIKGLLEDAVLEMGFKRTVILRPGVLLGRPDARFAENALGYAIRTLRWAGLPVVRYGIDASDVGAAVAQLALEPGEGVHYVYGEEMVALAAKYRAGLGE</sequence>
<accession>A0AAF1BHV4</accession>
<dbReference type="Proteomes" id="UP000827549">
    <property type="component" value="Chromosome 3"/>
</dbReference>
<evidence type="ECO:0000313" key="4">
    <source>
        <dbReference type="Proteomes" id="UP000827549"/>
    </source>
</evidence>